<evidence type="ECO:0000256" key="1">
    <source>
        <dbReference type="SAM" id="MobiDB-lite"/>
    </source>
</evidence>
<feature type="compositionally biased region" description="Basic and acidic residues" evidence="1">
    <location>
        <begin position="47"/>
        <end position="59"/>
    </location>
</feature>
<dbReference type="EMBL" id="AGNL01007052">
    <property type="protein sequence ID" value="EJK71573.1"/>
    <property type="molecule type" value="Genomic_DNA"/>
</dbReference>
<dbReference type="AlphaFoldDB" id="K0SYT9"/>
<protein>
    <submittedName>
        <fullName evidence="2">Uncharacterized protein</fullName>
    </submittedName>
</protein>
<feature type="region of interest" description="Disordered" evidence="1">
    <location>
        <begin position="1"/>
        <end position="154"/>
    </location>
</feature>
<accession>K0SYT9</accession>
<feature type="compositionally biased region" description="Basic and acidic residues" evidence="1">
    <location>
        <begin position="125"/>
        <end position="154"/>
    </location>
</feature>
<keyword evidence="3" id="KW-1185">Reference proteome</keyword>
<sequence>CPGVGPGPSAGTGGASPRRRPRRTRTAPSPPPPRRRGPSASSPHRLVQHDRVAHVEEPQRPLCQRGYATGERHPDDQGRVGYQVTGLREDVPGVDLRVAGGKGDDGRQDGRQDRDGVGPHGRLGVAEEGRHGRHDPLEADLVGREEGDPVHCWS</sequence>
<gene>
    <name evidence="2" type="ORF">THAOC_06969</name>
</gene>
<feature type="compositionally biased region" description="Gly residues" evidence="1">
    <location>
        <begin position="1"/>
        <end position="14"/>
    </location>
</feature>
<reference evidence="2 3" key="1">
    <citation type="journal article" date="2012" name="Genome Biol.">
        <title>Genome and low-iron response of an oceanic diatom adapted to chronic iron limitation.</title>
        <authorList>
            <person name="Lommer M."/>
            <person name="Specht M."/>
            <person name="Roy A.S."/>
            <person name="Kraemer L."/>
            <person name="Andreson R."/>
            <person name="Gutowska M.A."/>
            <person name="Wolf J."/>
            <person name="Bergner S.V."/>
            <person name="Schilhabel M.B."/>
            <person name="Klostermeier U.C."/>
            <person name="Beiko R.G."/>
            <person name="Rosenstiel P."/>
            <person name="Hippler M."/>
            <person name="Laroche J."/>
        </authorList>
    </citation>
    <scope>NUCLEOTIDE SEQUENCE [LARGE SCALE GENOMIC DNA]</scope>
    <source>
        <strain evidence="2 3">CCMP1005</strain>
    </source>
</reference>
<name>K0SYT9_THAOC</name>
<proteinExistence type="predicted"/>
<evidence type="ECO:0000313" key="2">
    <source>
        <dbReference type="EMBL" id="EJK71573.1"/>
    </source>
</evidence>
<evidence type="ECO:0000313" key="3">
    <source>
        <dbReference type="Proteomes" id="UP000266841"/>
    </source>
</evidence>
<organism evidence="2 3">
    <name type="scientific">Thalassiosira oceanica</name>
    <name type="common">Marine diatom</name>
    <dbReference type="NCBI Taxonomy" id="159749"/>
    <lineage>
        <taxon>Eukaryota</taxon>
        <taxon>Sar</taxon>
        <taxon>Stramenopiles</taxon>
        <taxon>Ochrophyta</taxon>
        <taxon>Bacillariophyta</taxon>
        <taxon>Coscinodiscophyceae</taxon>
        <taxon>Thalassiosirophycidae</taxon>
        <taxon>Thalassiosirales</taxon>
        <taxon>Thalassiosiraceae</taxon>
        <taxon>Thalassiosira</taxon>
    </lineage>
</organism>
<comment type="caution">
    <text evidence="2">The sequence shown here is derived from an EMBL/GenBank/DDBJ whole genome shotgun (WGS) entry which is preliminary data.</text>
</comment>
<feature type="compositionally biased region" description="Basic and acidic residues" evidence="1">
    <location>
        <begin position="102"/>
        <end position="117"/>
    </location>
</feature>
<dbReference type="Proteomes" id="UP000266841">
    <property type="component" value="Unassembled WGS sequence"/>
</dbReference>
<feature type="non-terminal residue" evidence="2">
    <location>
        <position position="1"/>
    </location>
</feature>